<dbReference type="RefSeq" id="WP_175227735.1">
    <property type="nucleotide sequence ID" value="NZ_CADIKH010000015.1"/>
</dbReference>
<protein>
    <recommendedName>
        <fullName evidence="5">Fimbrial assembly protein PilN</fullName>
    </recommendedName>
</protein>
<keyword evidence="2" id="KW-0472">Membrane</keyword>
<accession>A0A6J5E2G2</accession>
<name>A0A6J5E2G2_9BURK</name>
<evidence type="ECO:0000256" key="2">
    <source>
        <dbReference type="SAM" id="Phobius"/>
    </source>
</evidence>
<keyword evidence="2" id="KW-1133">Transmembrane helix</keyword>
<dbReference type="Proteomes" id="UP000494363">
    <property type="component" value="Unassembled WGS sequence"/>
</dbReference>
<feature type="transmembrane region" description="Helical" evidence="2">
    <location>
        <begin position="45"/>
        <end position="65"/>
    </location>
</feature>
<evidence type="ECO:0008006" key="5">
    <source>
        <dbReference type="Google" id="ProtNLM"/>
    </source>
</evidence>
<keyword evidence="2" id="KW-0812">Transmembrane</keyword>
<dbReference type="AlphaFoldDB" id="A0A6J5E2G2"/>
<reference evidence="3 4" key="1">
    <citation type="submission" date="2020-04" db="EMBL/GenBank/DDBJ databases">
        <authorList>
            <person name="De Canck E."/>
        </authorList>
    </citation>
    <scope>NUCLEOTIDE SEQUENCE [LARGE SCALE GENOMIC DNA]</scope>
    <source>
        <strain evidence="3 4">LMG 29542</strain>
    </source>
</reference>
<feature type="region of interest" description="Disordered" evidence="1">
    <location>
        <begin position="215"/>
        <end position="236"/>
    </location>
</feature>
<dbReference type="EMBL" id="CADIKH010000015">
    <property type="protein sequence ID" value="CAB3759275.1"/>
    <property type="molecule type" value="Genomic_DNA"/>
</dbReference>
<sequence length="236" mass="26061">MKWLTLRFGDAPARRARPVWLGGFNLLPHRQRAARRERRRRVNEALGSVAVGCIAVLALATWQTVDRVRLDAQRASFERSLSQLTAPLAEHARLTRDVDDAHTRAAHAASLVEPLVHLLALLDELAVEPRERVVVRQMRHRDHETELLAIAHDHTAPASWVKRLSAIPGVRDAEVKDLRRAPPPARGVIGNASEAIGFSARLDWKGARELAAARSAPAVRPVQGGDIHGGDMRGTR</sequence>
<evidence type="ECO:0000256" key="1">
    <source>
        <dbReference type="SAM" id="MobiDB-lite"/>
    </source>
</evidence>
<gene>
    <name evidence="3" type="ORF">LMG29542_03542</name>
</gene>
<organism evidence="3 4">
    <name type="scientific">Paraburkholderia humisilvae</name>
    <dbReference type="NCBI Taxonomy" id="627669"/>
    <lineage>
        <taxon>Bacteria</taxon>
        <taxon>Pseudomonadati</taxon>
        <taxon>Pseudomonadota</taxon>
        <taxon>Betaproteobacteria</taxon>
        <taxon>Burkholderiales</taxon>
        <taxon>Burkholderiaceae</taxon>
        <taxon>Paraburkholderia</taxon>
    </lineage>
</organism>
<proteinExistence type="predicted"/>
<keyword evidence="4" id="KW-1185">Reference proteome</keyword>
<evidence type="ECO:0000313" key="4">
    <source>
        <dbReference type="Proteomes" id="UP000494363"/>
    </source>
</evidence>
<evidence type="ECO:0000313" key="3">
    <source>
        <dbReference type="EMBL" id="CAB3759275.1"/>
    </source>
</evidence>